<protein>
    <recommendedName>
        <fullName evidence="1">DJ-1/PfpI domain-containing protein</fullName>
    </recommendedName>
</protein>
<dbReference type="InterPro" id="IPR052158">
    <property type="entry name" value="INH-QAR"/>
</dbReference>
<evidence type="ECO:0000313" key="2">
    <source>
        <dbReference type="EMBL" id="KAK7423537.1"/>
    </source>
</evidence>
<dbReference type="EMBL" id="JAZAVJ010000009">
    <property type="protein sequence ID" value="KAK7423537.1"/>
    <property type="molecule type" value="Genomic_DNA"/>
</dbReference>
<sequence>MSFHRSNPPTKYGIVLFPGFQALDVFGPADVLNILSKKTPLELSIIAETLDPVTTRANLPGTATIGQRVVPTHTFENAPTDIEVLLVPGGMGTRDLERTQPVIDYVKKAYPALRYLLTVCTGSALVAKTGLLDGHEATSNKRSWSWATSQGPKVNWIHEARWVTSGNIWTSSGISAGIDMMYAFVASQFGEDIASDIAIQSEYFDFLIHAMLGLAASHLSLGSAADYTSEALSHRVSAIGSLNKSLNKPCASKAEGEARFATCMALAFQSSYMPGGMLEFLCMIRGCMVVSTSAMPSFTESVFQTFSTEEHQQCLQDLNQDTPMKGIDHDVIDAAQASARALGPLCRGILEVKYLAILEGILKTAKLSDLNAVMGAAGAYTVFGEVSNTEFGLFTDPSNFTAQLIMIHFFVVEYYVGINPMKTVMDAFPFRRTIIECWILELERKLPTEYKEYIRWPMEFVQSPKEQLPRVVEIVDG</sequence>
<evidence type="ECO:0000259" key="1">
    <source>
        <dbReference type="Pfam" id="PF01965"/>
    </source>
</evidence>
<feature type="domain" description="DJ-1/PfpI" evidence="1">
    <location>
        <begin position="14"/>
        <end position="185"/>
    </location>
</feature>
<dbReference type="PANTHER" id="PTHR43130:SF15">
    <property type="entry name" value="THIJ_PFPI FAMILY PROTEIN (AFU_ORTHOLOGUE AFUA_5G14240)"/>
    <property type="match status" value="1"/>
</dbReference>
<dbReference type="SUPFAM" id="SSF52317">
    <property type="entry name" value="Class I glutamine amidotransferase-like"/>
    <property type="match status" value="1"/>
</dbReference>
<gene>
    <name evidence="2" type="ORF">QQX98_000995</name>
</gene>
<comment type="caution">
    <text evidence="2">The sequence shown here is derived from an EMBL/GenBank/DDBJ whole genome shotgun (WGS) entry which is preliminary data.</text>
</comment>
<dbReference type="InterPro" id="IPR029062">
    <property type="entry name" value="Class_I_gatase-like"/>
</dbReference>
<name>A0ABR1HQS0_9HYPO</name>
<evidence type="ECO:0000313" key="3">
    <source>
        <dbReference type="Proteomes" id="UP001498476"/>
    </source>
</evidence>
<proteinExistence type="predicted"/>
<dbReference type="CDD" id="cd03139">
    <property type="entry name" value="GATase1_PfpI_2"/>
    <property type="match status" value="1"/>
</dbReference>
<keyword evidence="3" id="KW-1185">Reference proteome</keyword>
<dbReference type="InterPro" id="IPR002818">
    <property type="entry name" value="DJ-1/PfpI"/>
</dbReference>
<reference evidence="2 3" key="1">
    <citation type="journal article" date="2025" name="Microbiol. Resour. Announc.">
        <title>Draft genome sequences for Neonectria magnoliae and Neonectria punicea, canker pathogens of Liriodendron tulipifera and Acer saccharum in West Virginia.</title>
        <authorList>
            <person name="Petronek H.M."/>
            <person name="Kasson M.T."/>
            <person name="Metheny A.M."/>
            <person name="Stauder C.M."/>
            <person name="Lovett B."/>
            <person name="Lynch S.C."/>
            <person name="Garnas J.R."/>
            <person name="Kasson L.R."/>
            <person name="Stajich J.E."/>
        </authorList>
    </citation>
    <scope>NUCLEOTIDE SEQUENCE [LARGE SCALE GENOMIC DNA]</scope>
    <source>
        <strain evidence="2 3">NRRL 64653</strain>
    </source>
</reference>
<accession>A0ABR1HQS0</accession>
<dbReference type="Pfam" id="PF01965">
    <property type="entry name" value="DJ-1_PfpI"/>
    <property type="match status" value="1"/>
</dbReference>
<dbReference type="Gene3D" id="3.40.50.880">
    <property type="match status" value="1"/>
</dbReference>
<dbReference type="PANTHER" id="PTHR43130">
    <property type="entry name" value="ARAC-FAMILY TRANSCRIPTIONAL REGULATOR"/>
    <property type="match status" value="1"/>
</dbReference>
<organism evidence="2 3">
    <name type="scientific">Neonectria punicea</name>
    <dbReference type="NCBI Taxonomy" id="979145"/>
    <lineage>
        <taxon>Eukaryota</taxon>
        <taxon>Fungi</taxon>
        <taxon>Dikarya</taxon>
        <taxon>Ascomycota</taxon>
        <taxon>Pezizomycotina</taxon>
        <taxon>Sordariomycetes</taxon>
        <taxon>Hypocreomycetidae</taxon>
        <taxon>Hypocreales</taxon>
        <taxon>Nectriaceae</taxon>
        <taxon>Neonectria</taxon>
    </lineage>
</organism>
<dbReference type="Proteomes" id="UP001498476">
    <property type="component" value="Unassembled WGS sequence"/>
</dbReference>